<evidence type="ECO:0000313" key="2">
    <source>
        <dbReference type="Proteomes" id="UP000293846"/>
    </source>
</evidence>
<comment type="caution">
    <text evidence="1">The sequence shown here is derived from an EMBL/GenBank/DDBJ whole genome shotgun (WGS) entry which is preliminary data.</text>
</comment>
<dbReference type="AlphaFoldDB" id="A0A4R1AUH3"/>
<organism evidence="1 2">
    <name type="scientific">Cytobacillus praedii</name>
    <dbReference type="NCBI Taxonomy" id="1742358"/>
    <lineage>
        <taxon>Bacteria</taxon>
        <taxon>Bacillati</taxon>
        <taxon>Bacillota</taxon>
        <taxon>Bacilli</taxon>
        <taxon>Bacillales</taxon>
        <taxon>Bacillaceae</taxon>
        <taxon>Cytobacillus</taxon>
    </lineage>
</organism>
<dbReference type="OrthoDB" id="2920556at2"/>
<protein>
    <recommendedName>
        <fullName evidence="3">NETI motif-containing protein</fullName>
    </recommendedName>
</protein>
<gene>
    <name evidence="1" type="ORF">E0Y62_24535</name>
</gene>
<reference evidence="1 2" key="1">
    <citation type="submission" date="2019-03" db="EMBL/GenBank/DDBJ databases">
        <authorList>
            <person name="Jensen L."/>
            <person name="Storgaard J."/>
            <person name="Sulaj E."/>
            <person name="Schramm A."/>
            <person name="Marshall I.P.G."/>
        </authorList>
    </citation>
    <scope>NUCLEOTIDE SEQUENCE [LARGE SCALE GENOMIC DNA]</scope>
    <source>
        <strain evidence="1 2">2017H2G3</strain>
    </source>
</reference>
<dbReference type="Proteomes" id="UP000293846">
    <property type="component" value="Unassembled WGS sequence"/>
</dbReference>
<dbReference type="EMBL" id="SJTH01000067">
    <property type="protein sequence ID" value="TCJ01346.1"/>
    <property type="molecule type" value="Genomic_DNA"/>
</dbReference>
<accession>A0A4R1AUH3</accession>
<keyword evidence="2" id="KW-1185">Reference proteome</keyword>
<name>A0A4R1AUH3_9BACI</name>
<dbReference type="RefSeq" id="WP_131239041.1">
    <property type="nucleotide sequence ID" value="NZ_SJTH01000067.1"/>
</dbReference>
<proteinExistence type="predicted"/>
<evidence type="ECO:0000313" key="1">
    <source>
        <dbReference type="EMBL" id="TCJ01346.1"/>
    </source>
</evidence>
<sequence length="69" mass="8373">MFPVTIRRQRKYEAEQAIRDLEARGFELIYPLTELEHDGKEFKRDSYNRKIFVQNTHSSCWIAKLRKVD</sequence>
<evidence type="ECO:0008006" key="3">
    <source>
        <dbReference type="Google" id="ProtNLM"/>
    </source>
</evidence>